<dbReference type="PANTHER" id="PTHR33164">
    <property type="entry name" value="TRANSCRIPTIONAL REGULATOR, MARR FAMILY"/>
    <property type="match status" value="1"/>
</dbReference>
<gene>
    <name evidence="2" type="ORF">CTZ28_44680</name>
</gene>
<dbReference type="SUPFAM" id="SSF46785">
    <property type="entry name" value="Winged helix' DNA-binding domain"/>
    <property type="match status" value="1"/>
</dbReference>
<sequence>MRGVDDLLSVVRAVHEISMVTNTRLEPLLSRLRLTYQTAQALWAIDPDRPAPPMRVMAQRLHCNASNLTFIAKQLEDRGYVLRRRDSRDGRSSVLELTAEGARVRKAVIDEALALSPFAALPPSELAVLADALTRVAEITNPAAT</sequence>
<evidence type="ECO:0000259" key="1">
    <source>
        <dbReference type="PROSITE" id="PS50995"/>
    </source>
</evidence>
<dbReference type="InterPro" id="IPR036388">
    <property type="entry name" value="WH-like_DNA-bd_sf"/>
</dbReference>
<accession>A0A3M0HRB3</accession>
<evidence type="ECO:0000313" key="3">
    <source>
        <dbReference type="Proteomes" id="UP000270471"/>
    </source>
</evidence>
<dbReference type="InterPro" id="IPR000835">
    <property type="entry name" value="HTH_MarR-typ"/>
</dbReference>
<keyword evidence="3" id="KW-1185">Reference proteome</keyword>
<name>A0A3M0HRB3_9ACTN</name>
<dbReference type="EMBL" id="PENI01000059">
    <property type="protein sequence ID" value="RMB79577.1"/>
    <property type="molecule type" value="Genomic_DNA"/>
</dbReference>
<protein>
    <submittedName>
        <fullName evidence="2">MarR family transcriptional regulator</fullName>
    </submittedName>
</protein>
<dbReference type="Pfam" id="PF01047">
    <property type="entry name" value="MarR"/>
    <property type="match status" value="1"/>
</dbReference>
<dbReference type="SMART" id="SM00347">
    <property type="entry name" value="HTH_MARR"/>
    <property type="match status" value="1"/>
</dbReference>
<dbReference type="GO" id="GO:0006950">
    <property type="term" value="P:response to stress"/>
    <property type="evidence" value="ECO:0007669"/>
    <property type="project" value="TreeGrafter"/>
</dbReference>
<dbReference type="GO" id="GO:0003700">
    <property type="term" value="F:DNA-binding transcription factor activity"/>
    <property type="evidence" value="ECO:0007669"/>
    <property type="project" value="InterPro"/>
</dbReference>
<organism evidence="2 3">
    <name type="scientific">Streptomyces shenzhenensis</name>
    <dbReference type="NCBI Taxonomy" id="943815"/>
    <lineage>
        <taxon>Bacteria</taxon>
        <taxon>Bacillati</taxon>
        <taxon>Actinomycetota</taxon>
        <taxon>Actinomycetes</taxon>
        <taxon>Kitasatosporales</taxon>
        <taxon>Streptomycetaceae</taxon>
        <taxon>Streptomyces</taxon>
    </lineage>
</organism>
<comment type="caution">
    <text evidence="2">The sequence shown here is derived from an EMBL/GenBank/DDBJ whole genome shotgun (WGS) entry which is preliminary data.</text>
</comment>
<dbReference type="Proteomes" id="UP000270471">
    <property type="component" value="Unassembled WGS sequence"/>
</dbReference>
<dbReference type="AlphaFoldDB" id="A0A3M0HRB3"/>
<dbReference type="InterPro" id="IPR036390">
    <property type="entry name" value="WH_DNA-bd_sf"/>
</dbReference>
<dbReference type="PANTHER" id="PTHR33164:SF99">
    <property type="entry name" value="MARR FAMILY REGULATORY PROTEIN"/>
    <property type="match status" value="1"/>
</dbReference>
<dbReference type="PROSITE" id="PS50995">
    <property type="entry name" value="HTH_MARR_2"/>
    <property type="match status" value="1"/>
</dbReference>
<dbReference type="Gene3D" id="1.10.10.10">
    <property type="entry name" value="Winged helix-like DNA-binding domain superfamily/Winged helix DNA-binding domain"/>
    <property type="match status" value="1"/>
</dbReference>
<dbReference type="InterPro" id="IPR039422">
    <property type="entry name" value="MarR/SlyA-like"/>
</dbReference>
<reference evidence="2 3" key="1">
    <citation type="submission" date="2017-11" db="EMBL/GenBank/DDBJ databases">
        <title>Draft genome of actinobacteria isolated from guarana (Paullinia cupana (Mart.) Ducke.</title>
        <authorList>
            <person name="Siqueira K.A."/>
            <person name="Liotti R.G."/>
            <person name="Mendes T.A.O."/>
            <person name="Soares M.A."/>
        </authorList>
    </citation>
    <scope>NUCLEOTIDE SEQUENCE [LARGE SCALE GENOMIC DNA]</scope>
    <source>
        <strain evidence="2 3">193</strain>
    </source>
</reference>
<evidence type="ECO:0000313" key="2">
    <source>
        <dbReference type="EMBL" id="RMB79577.1"/>
    </source>
</evidence>
<proteinExistence type="predicted"/>
<dbReference type="OrthoDB" id="4807076at2"/>
<feature type="domain" description="HTH marR-type" evidence="1">
    <location>
        <begin position="1"/>
        <end position="138"/>
    </location>
</feature>